<sequence length="92" mass="10541">MEKDEQILEQNGIDMKSLSLKAGEERSKRPKNGDIYRELFSIDAAIEIADAAYLFRLLRKSNHDIEMAEMLSKKGKELLKQSKNKLKSTILS</sequence>
<dbReference type="InParanoid" id="A0A0R0LE73"/>
<accession>A0A0R0LE73</accession>
<dbReference type="AlphaFoldDB" id="A0A0R0LE73"/>
<dbReference type="SMR" id="A0A0R0LE73"/>
<reference evidence="1" key="3">
    <citation type="submission" date="2018-07" db="EMBL/GenBank/DDBJ databases">
        <title>WGS assembly of Glycine max.</title>
        <authorList>
            <person name="Schmutz J."/>
            <person name="Cannon S."/>
            <person name="Schlueter J."/>
            <person name="Ma J."/>
            <person name="Mitros T."/>
            <person name="Nelson W."/>
            <person name="Hyten D."/>
            <person name="Song Q."/>
            <person name="Thelen J."/>
            <person name="Cheng J."/>
            <person name="Xu D."/>
            <person name="Hellsten U."/>
            <person name="May G."/>
            <person name="Yu Y."/>
            <person name="Sakurai T."/>
            <person name="Umezawa T."/>
            <person name="Bhattacharyya M."/>
            <person name="Sandhu D."/>
            <person name="Valliyodan B."/>
            <person name="Lindquist E."/>
            <person name="Peto M."/>
            <person name="Grant D."/>
            <person name="Shu S."/>
            <person name="Goodstein D."/>
            <person name="Barry K."/>
            <person name="Futrell-Griggs M."/>
            <person name="Abernathy B."/>
            <person name="Du J."/>
            <person name="Tian Z."/>
            <person name="Zhu L."/>
            <person name="Gill N."/>
            <person name="Joshi T."/>
            <person name="Libault M."/>
            <person name="Sethuraman A."/>
            <person name="Zhang X."/>
            <person name="Shinozaki K."/>
            <person name="Nguyen H."/>
            <person name="Wing R."/>
            <person name="Cregan P."/>
            <person name="Specht J."/>
            <person name="Grimwood J."/>
            <person name="Rokhsar D."/>
            <person name="Stacey G."/>
            <person name="Shoemaker R."/>
            <person name="Jackson S."/>
        </authorList>
    </citation>
    <scope>NUCLEOTIDE SEQUENCE</scope>
    <source>
        <tissue evidence="1">Callus</tissue>
    </source>
</reference>
<proteinExistence type="predicted"/>
<protein>
    <submittedName>
        <fullName evidence="1 2">Uncharacterized protein</fullName>
    </submittedName>
</protein>
<evidence type="ECO:0000313" key="2">
    <source>
        <dbReference type="EnsemblPlants" id="KRH75849"/>
    </source>
</evidence>
<evidence type="ECO:0000313" key="3">
    <source>
        <dbReference type="Proteomes" id="UP000008827"/>
    </source>
</evidence>
<name>A0A0R0LE73_SOYBN</name>
<gene>
    <name evidence="1" type="ORF">GLYMA_01G114200</name>
</gene>
<reference evidence="1 2" key="1">
    <citation type="journal article" date="2010" name="Nature">
        <title>Genome sequence of the palaeopolyploid soybean.</title>
        <authorList>
            <person name="Schmutz J."/>
            <person name="Cannon S.B."/>
            <person name="Schlueter J."/>
            <person name="Ma J."/>
            <person name="Mitros T."/>
            <person name="Nelson W."/>
            <person name="Hyten D.L."/>
            <person name="Song Q."/>
            <person name="Thelen J.J."/>
            <person name="Cheng J."/>
            <person name="Xu D."/>
            <person name="Hellsten U."/>
            <person name="May G.D."/>
            <person name="Yu Y."/>
            <person name="Sakurai T."/>
            <person name="Umezawa T."/>
            <person name="Bhattacharyya M.K."/>
            <person name="Sandhu D."/>
            <person name="Valliyodan B."/>
            <person name="Lindquist E."/>
            <person name="Peto M."/>
            <person name="Grant D."/>
            <person name="Shu S."/>
            <person name="Goodstein D."/>
            <person name="Barry K."/>
            <person name="Futrell-Griggs M."/>
            <person name="Abernathy B."/>
            <person name="Du J."/>
            <person name="Tian Z."/>
            <person name="Zhu L."/>
            <person name="Gill N."/>
            <person name="Joshi T."/>
            <person name="Libault M."/>
            <person name="Sethuraman A."/>
            <person name="Zhang X.-C."/>
            <person name="Shinozaki K."/>
            <person name="Nguyen H.T."/>
            <person name="Wing R.A."/>
            <person name="Cregan P."/>
            <person name="Specht J."/>
            <person name="Grimwood J."/>
            <person name="Rokhsar D."/>
            <person name="Stacey G."/>
            <person name="Shoemaker R.C."/>
            <person name="Jackson S.A."/>
        </authorList>
    </citation>
    <scope>NUCLEOTIDE SEQUENCE</scope>
    <source>
        <strain evidence="2">cv. Williams 82</strain>
        <tissue evidence="1">Callus</tissue>
    </source>
</reference>
<dbReference type="EnsemblPlants" id="KRH75849">
    <property type="protein sequence ID" value="KRH75849"/>
    <property type="gene ID" value="GLYMA_01G114200"/>
</dbReference>
<dbReference type="OMA" id="AISCQRD"/>
<keyword evidence="3" id="KW-1185">Reference proteome</keyword>
<evidence type="ECO:0000313" key="1">
    <source>
        <dbReference type="EMBL" id="KRH75849.1"/>
    </source>
</evidence>
<organism evidence="1">
    <name type="scientific">Glycine max</name>
    <name type="common">Soybean</name>
    <name type="synonym">Glycine hispida</name>
    <dbReference type="NCBI Taxonomy" id="3847"/>
    <lineage>
        <taxon>Eukaryota</taxon>
        <taxon>Viridiplantae</taxon>
        <taxon>Streptophyta</taxon>
        <taxon>Embryophyta</taxon>
        <taxon>Tracheophyta</taxon>
        <taxon>Spermatophyta</taxon>
        <taxon>Magnoliopsida</taxon>
        <taxon>eudicotyledons</taxon>
        <taxon>Gunneridae</taxon>
        <taxon>Pentapetalae</taxon>
        <taxon>rosids</taxon>
        <taxon>fabids</taxon>
        <taxon>Fabales</taxon>
        <taxon>Fabaceae</taxon>
        <taxon>Papilionoideae</taxon>
        <taxon>50 kb inversion clade</taxon>
        <taxon>NPAAA clade</taxon>
        <taxon>indigoferoid/millettioid clade</taxon>
        <taxon>Phaseoleae</taxon>
        <taxon>Glycine</taxon>
        <taxon>Glycine subgen. Soja</taxon>
    </lineage>
</organism>
<dbReference type="Gramene" id="KRH75849">
    <property type="protein sequence ID" value="KRH75849"/>
    <property type="gene ID" value="GLYMA_01G114200"/>
</dbReference>
<reference evidence="2" key="2">
    <citation type="submission" date="2018-02" db="UniProtKB">
        <authorList>
            <consortium name="EnsemblPlants"/>
        </authorList>
    </citation>
    <scope>IDENTIFICATION</scope>
    <source>
        <strain evidence="2">Williams 82</strain>
    </source>
</reference>
<dbReference type="Proteomes" id="UP000008827">
    <property type="component" value="Chromosome 1"/>
</dbReference>
<dbReference type="EMBL" id="CM000834">
    <property type="protein sequence ID" value="KRH75849.1"/>
    <property type="molecule type" value="Genomic_DNA"/>
</dbReference>